<organism evidence="2 3">
    <name type="scientific">Trichonephila clavata</name>
    <name type="common">Joro spider</name>
    <name type="synonym">Nephila clavata</name>
    <dbReference type="NCBI Taxonomy" id="2740835"/>
    <lineage>
        <taxon>Eukaryota</taxon>
        <taxon>Metazoa</taxon>
        <taxon>Ecdysozoa</taxon>
        <taxon>Arthropoda</taxon>
        <taxon>Chelicerata</taxon>
        <taxon>Arachnida</taxon>
        <taxon>Araneae</taxon>
        <taxon>Araneomorphae</taxon>
        <taxon>Entelegynae</taxon>
        <taxon>Araneoidea</taxon>
        <taxon>Nephilidae</taxon>
        <taxon>Trichonephila</taxon>
    </lineage>
</organism>
<keyword evidence="3" id="KW-1185">Reference proteome</keyword>
<evidence type="ECO:0000313" key="2">
    <source>
        <dbReference type="EMBL" id="GFQ79239.1"/>
    </source>
</evidence>
<comment type="caution">
    <text evidence="2">The sequence shown here is derived from an EMBL/GenBank/DDBJ whole genome shotgun (WGS) entry which is preliminary data.</text>
</comment>
<evidence type="ECO:0000313" key="3">
    <source>
        <dbReference type="Proteomes" id="UP000887116"/>
    </source>
</evidence>
<proteinExistence type="predicted"/>
<protein>
    <submittedName>
        <fullName evidence="2">Uncharacterized protein</fullName>
    </submittedName>
</protein>
<dbReference type="OrthoDB" id="6409858at2759"/>
<reference evidence="2" key="1">
    <citation type="submission" date="2020-07" db="EMBL/GenBank/DDBJ databases">
        <title>Multicomponent nature underlies the extraordinary mechanical properties of spider dragline silk.</title>
        <authorList>
            <person name="Kono N."/>
            <person name="Nakamura H."/>
            <person name="Mori M."/>
            <person name="Yoshida Y."/>
            <person name="Ohtoshi R."/>
            <person name="Malay A.D."/>
            <person name="Moran D.A.P."/>
            <person name="Tomita M."/>
            <person name="Numata K."/>
            <person name="Arakawa K."/>
        </authorList>
    </citation>
    <scope>NUCLEOTIDE SEQUENCE</scope>
</reference>
<dbReference type="EMBL" id="BMAO01022031">
    <property type="protein sequence ID" value="GFQ79239.1"/>
    <property type="molecule type" value="Genomic_DNA"/>
</dbReference>
<dbReference type="AlphaFoldDB" id="A0A8X6H3V7"/>
<evidence type="ECO:0000256" key="1">
    <source>
        <dbReference type="SAM" id="SignalP"/>
    </source>
</evidence>
<feature type="signal peptide" evidence="1">
    <location>
        <begin position="1"/>
        <end position="22"/>
    </location>
</feature>
<keyword evidence="1" id="KW-0732">Signal</keyword>
<feature type="chain" id="PRO_5036494156" evidence="1">
    <location>
        <begin position="23"/>
        <end position="82"/>
    </location>
</feature>
<sequence length="82" mass="9592">MFKVGTFAVFILLFCLVKIAQGQKPPRAYAKVKCEKRIKNETQLEQCKICVEQYNLPEYPSKSEVSILDLDFFPFQNLKHCF</sequence>
<gene>
    <name evidence="2" type="primary">AVEN_72854_1</name>
    <name evidence="2" type="ORF">TNCT_552601</name>
</gene>
<dbReference type="Proteomes" id="UP000887116">
    <property type="component" value="Unassembled WGS sequence"/>
</dbReference>
<name>A0A8X6H3V7_TRICU</name>
<accession>A0A8X6H3V7</accession>